<reference evidence="1 2" key="1">
    <citation type="submission" date="2017-10" db="EMBL/GenBank/DDBJ databases">
        <title>Frigbacter circumglobatus gen. nov. sp. nov., isolated from sediment cultured in situ.</title>
        <authorList>
            <person name="Zhao Z."/>
        </authorList>
    </citation>
    <scope>NUCLEOTIDE SEQUENCE [LARGE SCALE GENOMIC DNA]</scope>
    <source>
        <strain evidence="1 2">ZYL</strain>
    </source>
</reference>
<dbReference type="OrthoDB" id="7408907at2"/>
<dbReference type="InterPro" id="IPR007948">
    <property type="entry name" value="DUF736"/>
</dbReference>
<comment type="caution">
    <text evidence="1">The sequence shown here is derived from an EMBL/GenBank/DDBJ whole genome shotgun (WGS) entry which is preliminary data.</text>
</comment>
<protein>
    <recommendedName>
        <fullName evidence="3">DUF736 domain-containing protein</fullName>
    </recommendedName>
</protein>
<sequence>MSKVGNVTFQSKDYAEGIIRTRTMALNIRVYTAGSKVSDNHPDYDVKELLSDGSEVPIGSAWINTATTGQNIGSKYISMSLDDPSFPMPLNVTLFATAENEHDVVWNRPREKAA</sequence>
<organism evidence="1 2">
    <name type="scientific">Paremcibacter congregatus</name>
    <dbReference type="NCBI Taxonomy" id="2043170"/>
    <lineage>
        <taxon>Bacteria</taxon>
        <taxon>Pseudomonadati</taxon>
        <taxon>Pseudomonadota</taxon>
        <taxon>Alphaproteobacteria</taxon>
        <taxon>Emcibacterales</taxon>
        <taxon>Emcibacteraceae</taxon>
        <taxon>Paremcibacter</taxon>
    </lineage>
</organism>
<gene>
    <name evidence="1" type="ORF">CRD36_06645</name>
</gene>
<keyword evidence="2" id="KW-1185">Reference proteome</keyword>
<dbReference type="RefSeq" id="WP_099471981.1">
    <property type="nucleotide sequence ID" value="NZ_CP041025.1"/>
</dbReference>
<name>A0A2G4YT05_9PROT</name>
<evidence type="ECO:0000313" key="1">
    <source>
        <dbReference type="EMBL" id="PHZ85469.1"/>
    </source>
</evidence>
<dbReference type="InParanoid" id="A0A2G4YT05"/>
<dbReference type="Pfam" id="PF05284">
    <property type="entry name" value="DUF736"/>
    <property type="match status" value="1"/>
</dbReference>
<evidence type="ECO:0008006" key="3">
    <source>
        <dbReference type="Google" id="ProtNLM"/>
    </source>
</evidence>
<proteinExistence type="predicted"/>
<accession>A0A2G4YT05</accession>
<evidence type="ECO:0000313" key="2">
    <source>
        <dbReference type="Proteomes" id="UP000229730"/>
    </source>
</evidence>
<dbReference type="EMBL" id="PDEM01000013">
    <property type="protein sequence ID" value="PHZ85469.1"/>
    <property type="molecule type" value="Genomic_DNA"/>
</dbReference>
<dbReference type="Proteomes" id="UP000229730">
    <property type="component" value="Unassembled WGS sequence"/>
</dbReference>
<dbReference type="AlphaFoldDB" id="A0A2G4YT05"/>